<dbReference type="InterPro" id="IPR050570">
    <property type="entry name" value="Cell_wall_metabolism_enzyme"/>
</dbReference>
<reference evidence="4 5" key="1">
    <citation type="submission" date="2019-08" db="EMBL/GenBank/DDBJ databases">
        <title>Lewinella sp. strain SSH13 Genome sequencing and assembly.</title>
        <authorList>
            <person name="Kim I."/>
        </authorList>
    </citation>
    <scope>NUCLEOTIDE SEQUENCE [LARGE SCALE GENOMIC DNA]</scope>
    <source>
        <strain evidence="4 5">SSH13</strain>
    </source>
</reference>
<dbReference type="InterPro" id="IPR013783">
    <property type="entry name" value="Ig-like_fold"/>
</dbReference>
<dbReference type="OrthoDB" id="9809488at2"/>
<dbReference type="PANTHER" id="PTHR21666">
    <property type="entry name" value="PEPTIDASE-RELATED"/>
    <property type="match status" value="1"/>
</dbReference>
<dbReference type="InterPro" id="IPR011055">
    <property type="entry name" value="Dup_hybrid_motif"/>
</dbReference>
<keyword evidence="5" id="KW-1185">Reference proteome</keyword>
<dbReference type="InterPro" id="IPR011635">
    <property type="entry name" value="CARDB"/>
</dbReference>
<dbReference type="AlphaFoldDB" id="A0A5C7FRD5"/>
<proteinExistence type="predicted"/>
<accession>A0A5C7FRD5</accession>
<feature type="domain" description="M23ase beta-sheet core" evidence="2">
    <location>
        <begin position="121"/>
        <end position="218"/>
    </location>
</feature>
<dbReference type="Pfam" id="PF07705">
    <property type="entry name" value="CARDB"/>
    <property type="match status" value="2"/>
</dbReference>
<dbReference type="SUPFAM" id="SSF51261">
    <property type="entry name" value="Duplicated hybrid motif"/>
    <property type="match status" value="1"/>
</dbReference>
<dbReference type="Gene3D" id="2.60.40.10">
    <property type="entry name" value="Immunoglobulins"/>
    <property type="match status" value="2"/>
</dbReference>
<feature type="non-terminal residue" evidence="4">
    <location>
        <position position="880"/>
    </location>
</feature>
<comment type="caution">
    <text evidence="4">The sequence shown here is derived from an EMBL/GenBank/DDBJ whole genome shotgun (WGS) entry which is preliminary data.</text>
</comment>
<keyword evidence="1" id="KW-0732">Signal</keyword>
<dbReference type="GO" id="GO:0004222">
    <property type="term" value="F:metalloendopeptidase activity"/>
    <property type="evidence" value="ECO:0007669"/>
    <property type="project" value="TreeGrafter"/>
</dbReference>
<evidence type="ECO:0000256" key="1">
    <source>
        <dbReference type="SAM" id="SignalP"/>
    </source>
</evidence>
<feature type="chain" id="PRO_5022884274" evidence="1">
    <location>
        <begin position="23"/>
        <end position="880"/>
    </location>
</feature>
<feature type="domain" description="CARDB" evidence="3">
    <location>
        <begin position="394"/>
        <end position="491"/>
    </location>
</feature>
<evidence type="ECO:0000313" key="5">
    <source>
        <dbReference type="Proteomes" id="UP000321907"/>
    </source>
</evidence>
<dbReference type="EMBL" id="VOXD01000028">
    <property type="protein sequence ID" value="TXF87999.1"/>
    <property type="molecule type" value="Genomic_DNA"/>
</dbReference>
<evidence type="ECO:0000259" key="2">
    <source>
        <dbReference type="Pfam" id="PF01551"/>
    </source>
</evidence>
<sequence>MKITFFLLYVLLGYSSIGAAQADECLPIEQRQIIRDMITTNRIKYGIRKVGEQKSLPNTYIWPVAPSPTTNAAGVSSICQFVDHDATNGLLDWNCGNRTYNGHRGTDICSTPYPWYMVENEEAHIVSMASGTILWKMDGNDSYSCDFSQPDWNGIGVQHSDGSTAWYGHFKENSLTTKSVGQSVVSGEYLGVMASSGMSTGPHLHIEIYDADDNLVDPYAGTCNGLNSNTSFWQNQPGYYHAGINRVTVQSGPAEYGPDCNSIETPNYLDEVDAGELIHYRLFFSGVLSGTSVDYQLTAPDGSILFALNTAFNSDAFETIRGSIFSIPASAETGNYRLEATYQGVTVDYEFEVVGAAVTCDDGIQNGDEEGIDCGGSNCAPCVSQCADLTITDFTYNAATNRWSVTITNVGDGTATFTNPMAVQAYWSSTPTGMDLPASGFDLAAVTSELLPGASVTFGLNAANGPLANQYLNIIVDRNGTFSECDETNNTSFINLGGSATCNESYDDPILVFEDTEAYSTGSGNFIRYNLDVANNGIYPDMLFVASPDLPACGNNTNASRTWVNIYDASNNGYIYGFCALDQSSSLSNIWFAVAEGECPPEEIYIVLNDRLCDVEYTSNTISLPACSTCNDGIQNGNEEGIDCGGSNCAPCVSQCADLTITDFTYNAATNRWSVTITNVGDGTATFTNPIAVQAYWSSTPTGMDLPASGFDLAAVTSELLPGASVTFGLNAANGPLANQYLNIIVDRNGTFSECDETNNTSFINLGGSATCNESYDDPILVFEDTEAYSTGSGNFIRYNLDVANNGIYPDMLFVASPDLPACGNNTNASRTWVNIYDASNNGYIYGFCALDQSSSLSNIWFAVAEGECPPEEIYIVLND</sequence>
<protein>
    <submittedName>
        <fullName evidence="4">Peptidoglycan DD-metalloendopeptidase family protein</fullName>
    </submittedName>
</protein>
<dbReference type="Proteomes" id="UP000321907">
    <property type="component" value="Unassembled WGS sequence"/>
</dbReference>
<dbReference type="RefSeq" id="WP_147931908.1">
    <property type="nucleotide sequence ID" value="NZ_VOXD01000028.1"/>
</dbReference>
<gene>
    <name evidence="4" type="ORF">FUA23_16700</name>
</gene>
<evidence type="ECO:0000313" key="4">
    <source>
        <dbReference type="EMBL" id="TXF87999.1"/>
    </source>
</evidence>
<evidence type="ECO:0000259" key="3">
    <source>
        <dbReference type="Pfam" id="PF07705"/>
    </source>
</evidence>
<feature type="signal peptide" evidence="1">
    <location>
        <begin position="1"/>
        <end position="22"/>
    </location>
</feature>
<dbReference type="PANTHER" id="PTHR21666:SF270">
    <property type="entry name" value="MUREIN HYDROLASE ACTIVATOR ENVC"/>
    <property type="match status" value="1"/>
</dbReference>
<dbReference type="Pfam" id="PF01551">
    <property type="entry name" value="Peptidase_M23"/>
    <property type="match status" value="1"/>
</dbReference>
<organism evidence="4 5">
    <name type="scientific">Neolewinella aurantiaca</name>
    <dbReference type="NCBI Taxonomy" id="2602767"/>
    <lineage>
        <taxon>Bacteria</taxon>
        <taxon>Pseudomonadati</taxon>
        <taxon>Bacteroidota</taxon>
        <taxon>Saprospiria</taxon>
        <taxon>Saprospirales</taxon>
        <taxon>Lewinellaceae</taxon>
        <taxon>Neolewinella</taxon>
    </lineage>
</organism>
<name>A0A5C7FRD5_9BACT</name>
<dbReference type="Gene3D" id="2.70.70.10">
    <property type="entry name" value="Glucose Permease (Domain IIA)"/>
    <property type="match status" value="1"/>
</dbReference>
<feature type="domain" description="CARDB" evidence="3">
    <location>
        <begin position="664"/>
        <end position="761"/>
    </location>
</feature>
<dbReference type="CDD" id="cd12797">
    <property type="entry name" value="M23_peptidase"/>
    <property type="match status" value="1"/>
</dbReference>
<dbReference type="InterPro" id="IPR016047">
    <property type="entry name" value="M23ase_b-sheet_dom"/>
</dbReference>